<dbReference type="GO" id="GO:0061459">
    <property type="term" value="F:L-arginine transmembrane transporter activity"/>
    <property type="evidence" value="ECO:0007669"/>
    <property type="project" value="TreeGrafter"/>
</dbReference>
<evidence type="ECO:0000313" key="12">
    <source>
        <dbReference type="EMBL" id="KOO24541.1"/>
    </source>
</evidence>
<feature type="region of interest" description="Disordered" evidence="9">
    <location>
        <begin position="271"/>
        <end position="298"/>
    </location>
</feature>
<feature type="transmembrane region" description="Helical" evidence="10">
    <location>
        <begin position="59"/>
        <end position="75"/>
    </location>
</feature>
<dbReference type="GO" id="GO:0005290">
    <property type="term" value="F:L-histidine transmembrane transporter activity"/>
    <property type="evidence" value="ECO:0007669"/>
    <property type="project" value="TreeGrafter"/>
</dbReference>
<feature type="transmembrane region" description="Helical" evidence="10">
    <location>
        <begin position="16"/>
        <end position="39"/>
    </location>
</feature>
<comment type="caution">
    <text evidence="12">The sequence shown here is derived from an EMBL/GenBank/DDBJ whole genome shotgun (WGS) entry which is preliminary data.</text>
</comment>
<dbReference type="GO" id="GO:0005302">
    <property type="term" value="F:L-tyrosine transmembrane transporter activity"/>
    <property type="evidence" value="ECO:0007669"/>
    <property type="project" value="TreeGrafter"/>
</dbReference>
<evidence type="ECO:0000256" key="4">
    <source>
        <dbReference type="ARBA" id="ARBA00022554"/>
    </source>
</evidence>
<keyword evidence="6" id="KW-0029">Amino-acid transport</keyword>
<evidence type="ECO:0000256" key="7">
    <source>
        <dbReference type="ARBA" id="ARBA00022989"/>
    </source>
</evidence>
<gene>
    <name evidence="12" type="ORF">Ctob_002625</name>
</gene>
<proteinExistence type="inferred from homology"/>
<dbReference type="GO" id="GO:0005774">
    <property type="term" value="C:vacuolar membrane"/>
    <property type="evidence" value="ECO:0007669"/>
    <property type="project" value="UniProtKB-SubCell"/>
</dbReference>
<dbReference type="GO" id="GO:0015189">
    <property type="term" value="F:L-lysine transmembrane transporter activity"/>
    <property type="evidence" value="ECO:0007669"/>
    <property type="project" value="TreeGrafter"/>
</dbReference>
<evidence type="ECO:0000256" key="2">
    <source>
        <dbReference type="ARBA" id="ARBA00008066"/>
    </source>
</evidence>
<feature type="compositionally biased region" description="Polar residues" evidence="9">
    <location>
        <begin position="278"/>
        <end position="290"/>
    </location>
</feature>
<dbReference type="PANTHER" id="PTHR22950:SF678">
    <property type="entry name" value="VACUOLAR AMINO ACID TRANSPORTER 5-RELATED"/>
    <property type="match status" value="1"/>
</dbReference>
<dbReference type="OrthoDB" id="438545at2759"/>
<dbReference type="AlphaFoldDB" id="A0A0M0JD92"/>
<keyword evidence="5 10" id="KW-0812">Transmembrane</keyword>
<dbReference type="Proteomes" id="UP000037460">
    <property type="component" value="Unassembled WGS sequence"/>
</dbReference>
<dbReference type="Pfam" id="PF01490">
    <property type="entry name" value="Aa_trans"/>
    <property type="match status" value="1"/>
</dbReference>
<accession>A0A0M0JD92</accession>
<feature type="transmembrane region" description="Helical" evidence="10">
    <location>
        <begin position="191"/>
        <end position="210"/>
    </location>
</feature>
<dbReference type="InterPro" id="IPR013057">
    <property type="entry name" value="AA_transpt_TM"/>
</dbReference>
<feature type="domain" description="Amino acid transporter transmembrane" evidence="11">
    <location>
        <begin position="15"/>
        <end position="406"/>
    </location>
</feature>
<evidence type="ECO:0000256" key="3">
    <source>
        <dbReference type="ARBA" id="ARBA00022448"/>
    </source>
</evidence>
<feature type="transmembrane region" description="Helical" evidence="10">
    <location>
        <begin position="87"/>
        <end position="105"/>
    </location>
</feature>
<comment type="similarity">
    <text evidence="2">Belongs to the amino acid/polyamine transporter 2 family.</text>
</comment>
<organism evidence="12 13">
    <name type="scientific">Chrysochromulina tobinii</name>
    <dbReference type="NCBI Taxonomy" id="1460289"/>
    <lineage>
        <taxon>Eukaryota</taxon>
        <taxon>Haptista</taxon>
        <taxon>Haptophyta</taxon>
        <taxon>Prymnesiophyceae</taxon>
        <taxon>Prymnesiales</taxon>
        <taxon>Chrysochromulinaceae</taxon>
        <taxon>Chrysochromulina</taxon>
    </lineage>
</organism>
<dbReference type="PANTHER" id="PTHR22950">
    <property type="entry name" value="AMINO ACID TRANSPORTER"/>
    <property type="match status" value="1"/>
</dbReference>
<reference evidence="13" key="1">
    <citation type="journal article" date="2015" name="PLoS Genet.">
        <title>Genome Sequence and Transcriptome Analyses of Chrysochromulina tobin: Metabolic Tools for Enhanced Algal Fitness in the Prominent Order Prymnesiales (Haptophyceae).</title>
        <authorList>
            <person name="Hovde B.T."/>
            <person name="Deodato C.R."/>
            <person name="Hunsperger H.M."/>
            <person name="Ryken S.A."/>
            <person name="Yost W."/>
            <person name="Jha R.K."/>
            <person name="Patterson J."/>
            <person name="Monnat R.J. Jr."/>
            <person name="Barlow S.B."/>
            <person name="Starkenburg S.R."/>
            <person name="Cattolico R.A."/>
        </authorList>
    </citation>
    <scope>NUCLEOTIDE SEQUENCE</scope>
    <source>
        <strain evidence="13">CCMP291</strain>
    </source>
</reference>
<feature type="transmembrane region" description="Helical" evidence="10">
    <location>
        <begin position="393"/>
        <end position="412"/>
    </location>
</feature>
<comment type="subcellular location">
    <subcellularLocation>
        <location evidence="1">Vacuole membrane</location>
        <topology evidence="1">Multi-pass membrane protein</topology>
    </subcellularLocation>
</comment>
<evidence type="ECO:0000256" key="1">
    <source>
        <dbReference type="ARBA" id="ARBA00004128"/>
    </source>
</evidence>
<keyword evidence="3" id="KW-0813">Transport</keyword>
<evidence type="ECO:0000256" key="9">
    <source>
        <dbReference type="SAM" id="MobiDB-lite"/>
    </source>
</evidence>
<keyword evidence="13" id="KW-1185">Reference proteome</keyword>
<dbReference type="EMBL" id="JWZX01003082">
    <property type="protein sequence ID" value="KOO24541.1"/>
    <property type="molecule type" value="Genomic_DNA"/>
</dbReference>
<dbReference type="GO" id="GO:0015194">
    <property type="term" value="F:L-serine transmembrane transporter activity"/>
    <property type="evidence" value="ECO:0007669"/>
    <property type="project" value="TreeGrafter"/>
</dbReference>
<dbReference type="GO" id="GO:0005313">
    <property type="term" value="F:L-glutamate transmembrane transporter activity"/>
    <property type="evidence" value="ECO:0007669"/>
    <property type="project" value="TreeGrafter"/>
</dbReference>
<evidence type="ECO:0000256" key="8">
    <source>
        <dbReference type="ARBA" id="ARBA00023136"/>
    </source>
</evidence>
<evidence type="ECO:0000256" key="5">
    <source>
        <dbReference type="ARBA" id="ARBA00022692"/>
    </source>
</evidence>
<feature type="non-terminal residue" evidence="12">
    <location>
        <position position="1"/>
    </location>
</feature>
<keyword evidence="7 10" id="KW-1133">Transmembrane helix</keyword>
<evidence type="ECO:0000256" key="6">
    <source>
        <dbReference type="ARBA" id="ARBA00022970"/>
    </source>
</evidence>
<evidence type="ECO:0000256" key="10">
    <source>
        <dbReference type="SAM" id="Phobius"/>
    </source>
</evidence>
<name>A0A0M0JD92_9EUKA</name>
<keyword evidence="4" id="KW-0926">Vacuole</keyword>
<evidence type="ECO:0000313" key="13">
    <source>
        <dbReference type="Proteomes" id="UP000037460"/>
    </source>
</evidence>
<evidence type="ECO:0000259" key="11">
    <source>
        <dbReference type="Pfam" id="PF01490"/>
    </source>
</evidence>
<feature type="transmembrane region" description="Helical" evidence="10">
    <location>
        <begin position="357"/>
        <end position="381"/>
    </location>
</feature>
<sequence length="415" mass="43803">RPASLYTVAEKAQPNLGLLVDVAIGIKCFGVATTYLIVVGDSLPLALEPLGATGALLDRRLWSALAALAVAPLAYRKRMDGLRHTSLIAILSVLVIMAVVIAFAIGPALSPALDPCASTSAQSSCRAEGAEVVCSCRGPVVAVSDASSILRALPIYTFAYTCHQNIVSISNEMALDGRPAPERVIRVIQGALPFALAVYFSVAVAGYSTFGNRVAHDVLTSYPSSPLVSGARLLVAVLVMFSYPLQSHPGRACALSIASAAAAALERRRRQRSGPRAISSSQAHSATPDGSSRRKGSLDHMTRCRQWPCFFNGPSEDPTGLPLPPLTESDTARALATTLFLAVTTSTAMALDDLGIVLSVVGATGSVVVTYLLPGFCYYRLCRQPRSWLRRAALLQTLLGAILMPVSLALIMTKK</sequence>
<keyword evidence="8 10" id="KW-0472">Membrane</keyword>
<protein>
    <submittedName>
        <fullName evidence="12">Vacuolar amino acid transporter 6</fullName>
    </submittedName>
</protein>